<evidence type="ECO:0000313" key="4">
    <source>
        <dbReference type="Proteomes" id="UP000267019"/>
    </source>
</evidence>
<feature type="compositionally biased region" description="Acidic residues" evidence="1">
    <location>
        <begin position="224"/>
        <end position="235"/>
    </location>
</feature>
<dbReference type="OrthoDB" id="4704294at2"/>
<dbReference type="Proteomes" id="UP000267019">
    <property type="component" value="Unassembled WGS sequence"/>
</dbReference>
<dbReference type="Gene3D" id="1.20.58.220">
    <property type="entry name" value="Phosphate transport system protein phou homolog 2, domain 2"/>
    <property type="match status" value="1"/>
</dbReference>
<name>A0A660KUH4_9BACL</name>
<feature type="compositionally biased region" description="Basic and acidic residues" evidence="1">
    <location>
        <begin position="207"/>
        <end position="223"/>
    </location>
</feature>
<gene>
    <name evidence="3" type="ORF">C7438_1122</name>
</gene>
<proteinExistence type="predicted"/>
<keyword evidence="4" id="KW-1185">Reference proteome</keyword>
<evidence type="ECO:0000259" key="2">
    <source>
        <dbReference type="Pfam" id="PF01895"/>
    </source>
</evidence>
<dbReference type="EMBL" id="RBIJ01000003">
    <property type="protein sequence ID" value="RKQ84633.1"/>
    <property type="molecule type" value="Genomic_DNA"/>
</dbReference>
<evidence type="ECO:0000256" key="1">
    <source>
        <dbReference type="SAM" id="MobiDB-lite"/>
    </source>
</evidence>
<comment type="caution">
    <text evidence="3">The sequence shown here is derived from an EMBL/GenBank/DDBJ whole genome shotgun (WGS) entry which is preliminary data.</text>
</comment>
<evidence type="ECO:0000313" key="3">
    <source>
        <dbReference type="EMBL" id="RKQ84633.1"/>
    </source>
</evidence>
<organism evidence="3 4">
    <name type="scientific">Brockia lithotrophica</name>
    <dbReference type="NCBI Taxonomy" id="933949"/>
    <lineage>
        <taxon>Bacteria</taxon>
        <taxon>Bacillati</taxon>
        <taxon>Bacillota</taxon>
        <taxon>Bacilli</taxon>
        <taxon>Bacillales</taxon>
        <taxon>Bacillales Family X. Incertae Sedis</taxon>
        <taxon>Brockia</taxon>
    </lineage>
</organism>
<dbReference type="InterPro" id="IPR026022">
    <property type="entry name" value="PhoU_dom"/>
</dbReference>
<dbReference type="RefSeq" id="WP_121444387.1">
    <property type="nucleotide sequence ID" value="NZ_RBIJ01000003.1"/>
</dbReference>
<accession>A0A660KUH4</accession>
<dbReference type="InterPro" id="IPR038078">
    <property type="entry name" value="PhoU-like_sf"/>
</dbReference>
<dbReference type="Pfam" id="PF01895">
    <property type="entry name" value="PhoU"/>
    <property type="match status" value="1"/>
</dbReference>
<protein>
    <submittedName>
        <fullName evidence="3">PhoU domain-containing protein</fullName>
    </submittedName>
</protein>
<dbReference type="AlphaFoldDB" id="A0A660KUH4"/>
<feature type="domain" description="PhoU" evidence="2">
    <location>
        <begin position="18"/>
        <end position="100"/>
    </location>
</feature>
<sequence length="235" mass="26282">MEDDLRSEVHGLLLAQLRLAKRAVEGATVATLREDRELARRMADEEESLGENARRLEELALRALRMGKHPEREARWWITAGKLARSLRRLGQYGVFMARRLSEAGTNRPSGEADAAFPRYVRSLLRAAEEIVEAFLVAEATPLLRVHEEGRTFGFPAEGEDLPGAYGTFLVCAREVVTEMYEDVRAYLAEAGRTEAGGIPLFPSRDVLTHEVGKGEGKEGRGESEEDDDVWKDED</sequence>
<reference evidence="3 4" key="1">
    <citation type="submission" date="2018-10" db="EMBL/GenBank/DDBJ databases">
        <title>Genomic Encyclopedia of Type Strains, Phase IV (KMG-IV): sequencing the most valuable type-strain genomes for metagenomic binning, comparative biology and taxonomic classification.</title>
        <authorList>
            <person name="Goeker M."/>
        </authorList>
    </citation>
    <scope>NUCLEOTIDE SEQUENCE [LARGE SCALE GENOMIC DNA]</scope>
    <source>
        <strain evidence="3 4">DSM 22653</strain>
    </source>
</reference>
<feature type="region of interest" description="Disordered" evidence="1">
    <location>
        <begin position="207"/>
        <end position="235"/>
    </location>
</feature>
<dbReference type="SUPFAM" id="SSF109755">
    <property type="entry name" value="PhoU-like"/>
    <property type="match status" value="1"/>
</dbReference>